<dbReference type="SUPFAM" id="SSF69255">
    <property type="entry name" value="gp5 N-terminal domain-like"/>
    <property type="match status" value="1"/>
</dbReference>
<keyword evidence="2" id="KW-1185">Reference proteome</keyword>
<dbReference type="RefSeq" id="WP_025262131.1">
    <property type="nucleotide sequence ID" value="NZ_BLVX01000020.1"/>
</dbReference>
<sequence>MPDPASAPLFRLEIARLRHCFTVLWLRGTEAISQPFAFELEVVNESLDVDLASLMYKPVFLSFKDGSHGFHGQIHSAVRSHFRPGPACYRLKVGPRLACLGQRYNQRIFQHMTAPQIIARVLEEHGLRKGSYRFELKTQCREREYCAQYQESDLQLLARLCAEEGIHYHFIHSRQRHELVFGDSLRGFRPAPAAPWQQLPHRQGVTRFAVTTQGQDLPGSRSRQRAEGESSLPFVVSGYLLPLTGHPETEWNHMWLVNQVEHHCVEPGSEAEDGEGYTNRFQAVPWEVGFSVPEPQPRAKVPQLQRAWVVGPPGQEVERDSVGRLKVQFEWGLQGCGARYNDCWLPVMQGLEWVFTGGMEVLVSLLDDDMDRPVITACLHSRACKPAFSPCERALPADSVQAQLDWQMILGEKRRFRLDNGPTVSFEEGSELSLSIGSSRVRLDSSGLTLTSPRITFAGRMAESDQ</sequence>
<dbReference type="Gene3D" id="2.30.110.50">
    <property type="match status" value="1"/>
</dbReference>
<evidence type="ECO:0008006" key="3">
    <source>
        <dbReference type="Google" id="ProtNLM"/>
    </source>
</evidence>
<dbReference type="Gene3D" id="3.55.50.10">
    <property type="entry name" value="Baseplate protein-like domains"/>
    <property type="match status" value="1"/>
</dbReference>
<dbReference type="GeneID" id="93661336"/>
<proteinExistence type="predicted"/>
<dbReference type="Gene3D" id="2.40.50.230">
    <property type="entry name" value="Gp5 N-terminal domain"/>
    <property type="match status" value="1"/>
</dbReference>
<dbReference type="Proteomes" id="UP000614982">
    <property type="component" value="Unassembled WGS sequence"/>
</dbReference>
<evidence type="ECO:0000313" key="2">
    <source>
        <dbReference type="Proteomes" id="UP000614982"/>
    </source>
</evidence>
<accession>A0ABQ1DT90</accession>
<organism evidence="1 2">
    <name type="scientific">Pseudomonas cichorii</name>
    <dbReference type="NCBI Taxonomy" id="36746"/>
    <lineage>
        <taxon>Bacteria</taxon>
        <taxon>Pseudomonadati</taxon>
        <taxon>Pseudomonadota</taxon>
        <taxon>Gammaproteobacteria</taxon>
        <taxon>Pseudomonadales</taxon>
        <taxon>Pseudomonadaceae</taxon>
        <taxon>Pseudomonas</taxon>
    </lineage>
</organism>
<gene>
    <name evidence="1" type="ORF">PSCICP_42280</name>
</gene>
<evidence type="ECO:0000313" key="1">
    <source>
        <dbReference type="EMBL" id="GFM94256.1"/>
    </source>
</evidence>
<dbReference type="EMBL" id="BLWA01000015">
    <property type="protein sequence ID" value="GFM94256.1"/>
    <property type="molecule type" value="Genomic_DNA"/>
</dbReference>
<dbReference type="Pfam" id="PF05954">
    <property type="entry name" value="Phage_GPD"/>
    <property type="match status" value="1"/>
</dbReference>
<protein>
    <recommendedName>
        <fullName evidence="3">Rhs element Vgr protein</fullName>
    </recommendedName>
</protein>
<reference evidence="1 2" key="1">
    <citation type="submission" date="2020-05" db="EMBL/GenBank/DDBJ databases">
        <title>Genetic diversity of Pseudomonas cichorii.</title>
        <authorList>
            <person name="Tani S."/>
            <person name="Yagi H."/>
            <person name="Hashimoto S."/>
            <person name="Iiyama K."/>
            <person name="Furuya N."/>
        </authorList>
    </citation>
    <scope>NUCLEOTIDE SEQUENCE [LARGE SCALE GENOMIC DNA]</scope>
    <source>
        <strain evidence="1 2">LMG 2162</strain>
    </source>
</reference>
<dbReference type="SUPFAM" id="SSF69279">
    <property type="entry name" value="Phage tail proteins"/>
    <property type="match status" value="2"/>
</dbReference>
<dbReference type="InterPro" id="IPR037026">
    <property type="entry name" value="Vgr_OB-fold_dom_sf"/>
</dbReference>
<comment type="caution">
    <text evidence="1">The sequence shown here is derived from an EMBL/GenBank/DDBJ whole genome shotgun (WGS) entry which is preliminary data.</text>
</comment>
<name>A0ABQ1DT90_PSECI</name>